<accession>A0ABQ3IC55</accession>
<evidence type="ECO:0000256" key="1">
    <source>
        <dbReference type="ARBA" id="ARBA00004167"/>
    </source>
</evidence>
<dbReference type="InterPro" id="IPR011047">
    <property type="entry name" value="Quinoprotein_ADH-like_sf"/>
</dbReference>
<dbReference type="InterPro" id="IPR050174">
    <property type="entry name" value="Protocadherin/Cadherin-CA"/>
</dbReference>
<dbReference type="PRINTS" id="PR00205">
    <property type="entry name" value="CADHERIN"/>
</dbReference>
<comment type="subcellular location">
    <subcellularLocation>
        <location evidence="1">Membrane</location>
        <topology evidence="1">Single-pass membrane protein</topology>
    </subcellularLocation>
</comment>
<dbReference type="PROSITE" id="PS50268">
    <property type="entry name" value="CADHERIN_2"/>
    <property type="match status" value="3"/>
</dbReference>
<keyword evidence="2" id="KW-0812">Transmembrane</keyword>
<organism evidence="6 7">
    <name type="scientific">Roseivirga thermotolerans</name>
    <dbReference type="NCBI Taxonomy" id="1758176"/>
    <lineage>
        <taxon>Bacteria</taxon>
        <taxon>Pseudomonadati</taxon>
        <taxon>Bacteroidota</taxon>
        <taxon>Cytophagia</taxon>
        <taxon>Cytophagales</taxon>
        <taxon>Roseivirgaceae</taxon>
        <taxon>Roseivirga</taxon>
    </lineage>
</organism>
<dbReference type="PANTHER" id="PTHR24028:SF316">
    <property type="entry name" value="NEURAL-CADHERIN-LIKE"/>
    <property type="match status" value="1"/>
</dbReference>
<dbReference type="CDD" id="cd11304">
    <property type="entry name" value="Cadherin_repeat"/>
    <property type="match status" value="3"/>
</dbReference>
<reference evidence="7" key="1">
    <citation type="journal article" date="2019" name="Int. J. Syst. Evol. Microbiol.">
        <title>The Global Catalogue of Microorganisms (GCM) 10K type strain sequencing project: providing services to taxonomists for standard genome sequencing and annotation.</title>
        <authorList>
            <consortium name="The Broad Institute Genomics Platform"/>
            <consortium name="The Broad Institute Genome Sequencing Center for Infectious Disease"/>
            <person name="Wu L."/>
            <person name="Ma J."/>
        </authorList>
    </citation>
    <scope>NUCLEOTIDE SEQUENCE [LARGE SCALE GENOMIC DNA]</scope>
    <source>
        <strain evidence="7">CGMCC 1.15111</strain>
    </source>
</reference>
<dbReference type="InterPro" id="IPR015919">
    <property type="entry name" value="Cadherin-like_sf"/>
</dbReference>
<feature type="domain" description="Cadherin" evidence="5">
    <location>
        <begin position="626"/>
        <end position="724"/>
    </location>
</feature>
<dbReference type="RefSeq" id="WP_229838759.1">
    <property type="nucleotide sequence ID" value="NZ_BNAG01000005.1"/>
</dbReference>
<dbReference type="SMART" id="SM00112">
    <property type="entry name" value="CA"/>
    <property type="match status" value="3"/>
</dbReference>
<sequence length="1006" mass="109556">MPLHTYANNTPAWAQNLEFEFLTQRTIRWSLDGQPKLRVQITNNGNDAVTHIAFDFRADDQPQNFPGCATFPNGGFINLEPGESTVVSVWSNCYFGDGLQLPQGTSEHVGEFRFEKAGEQFVLRESFTIINDGGRTEPALTDGDNMTIAGTIRIAGGYMPQANLKVKTIKSQEYSVETRPAGEGLLSFEFEAADRSDWFLVLSGNVQDMPNVNFPNKTVKVASFDDPTKIEIDWAPLDYEYQVEFSLTQAIVTPTGFWRGAVSEQERTVVFIPGQENWFGNSDTEKNVYRVQSTIYKYNFDGQKLWEYQPGYECWGGDMSPDGSKVVYQLVPNGGTYGVGVLNGEDGSLLWKKEFTQLNSSARAIEGLEAVLSNDASLVAVGTVPTGVVTLFDANTGDIVRQVPNAPDQGDNWGQIRFLAFDEADEYLYVGSGDNHLRKVRVADGQLIWKAFIGGWPFVNGLKFSSDGSFIITGTKSFDQARVDVATGETVWINDTGSLEAELSDNDRYVVNFGGDMMDAETGEYIAFLRQGAETHFFANDELVAKLDRNVQVFYQNGKQMMGSEPSGGGQGGGEQSQWSYMSADGSLAIIAYRDMVTDPGNQVGIAFYSGAVERVSLDPNDDPTDISLSAASLDENNESGAEIGLLAVTDPDSEDTHELVLIEGAEDNDKFAIDGNKLLAQEVLNYEEKSRYTVVIKATDSNNASFEKSFIVTVNDINDAPTGIELSEDEVAENLDAGATVGSLSATDDDANDTHTFSLVSGQGDTDNASFTIEGGVIKTADLFNFEAKNEYSILVRAEDSEGATFDQQLTIAITNANDAPTDIALSNATVQEQQDAGTEVGTFSTTDEDAEDTHTYSLVAGDGDTDNASFSIAENSLLTTASFDFDSQSSYSIRVRSADASGQAVEKAFTVTVEVITGLEVDAEILEGAYPNPVSDVITIKMASQAFPFQMSMFDLAGNTVLPTKEVQAKESQINVSRFQEGIYLLSIRDAKGKVVRKKILVVR</sequence>
<dbReference type="InterPro" id="IPR002372">
    <property type="entry name" value="PQQ_rpt_dom"/>
</dbReference>
<dbReference type="Pfam" id="PF13360">
    <property type="entry name" value="PQQ_2"/>
    <property type="match status" value="1"/>
</dbReference>
<dbReference type="InterPro" id="IPR026444">
    <property type="entry name" value="Secre_tail"/>
</dbReference>
<evidence type="ECO:0000256" key="4">
    <source>
        <dbReference type="ARBA" id="ARBA00023180"/>
    </source>
</evidence>
<dbReference type="SUPFAM" id="SSF49313">
    <property type="entry name" value="Cadherin-like"/>
    <property type="match status" value="3"/>
</dbReference>
<dbReference type="NCBIfam" id="TIGR04183">
    <property type="entry name" value="Por_Secre_tail"/>
    <property type="match status" value="1"/>
</dbReference>
<evidence type="ECO:0000259" key="5">
    <source>
        <dbReference type="PROSITE" id="PS50268"/>
    </source>
</evidence>
<protein>
    <recommendedName>
        <fullName evidence="5">Cadherin domain-containing protein</fullName>
    </recommendedName>
</protein>
<comment type="caution">
    <text evidence="6">The sequence shown here is derived from an EMBL/GenBank/DDBJ whole genome shotgun (WGS) entry which is preliminary data.</text>
</comment>
<dbReference type="Gene3D" id="2.60.40.60">
    <property type="entry name" value="Cadherins"/>
    <property type="match status" value="3"/>
</dbReference>
<dbReference type="Pfam" id="PF18962">
    <property type="entry name" value="Por_Secre_tail"/>
    <property type="match status" value="1"/>
</dbReference>
<dbReference type="Gene3D" id="2.130.10.10">
    <property type="entry name" value="YVTN repeat-like/Quinoprotein amine dehydrogenase"/>
    <property type="match status" value="1"/>
</dbReference>
<dbReference type="Proteomes" id="UP000658258">
    <property type="component" value="Unassembled WGS sequence"/>
</dbReference>
<proteinExistence type="predicted"/>
<evidence type="ECO:0000313" key="7">
    <source>
        <dbReference type="Proteomes" id="UP000658258"/>
    </source>
</evidence>
<dbReference type="PANTHER" id="PTHR24028">
    <property type="entry name" value="CADHERIN-87A"/>
    <property type="match status" value="1"/>
</dbReference>
<keyword evidence="7" id="KW-1185">Reference proteome</keyword>
<feature type="domain" description="Cadherin" evidence="5">
    <location>
        <begin position="731"/>
        <end position="824"/>
    </location>
</feature>
<dbReference type="Pfam" id="PF00028">
    <property type="entry name" value="Cadherin"/>
    <property type="match status" value="3"/>
</dbReference>
<keyword evidence="3" id="KW-0472">Membrane</keyword>
<dbReference type="InterPro" id="IPR002126">
    <property type="entry name" value="Cadherin-like_dom"/>
</dbReference>
<name>A0ABQ3IC55_9BACT</name>
<evidence type="ECO:0000256" key="2">
    <source>
        <dbReference type="ARBA" id="ARBA00022692"/>
    </source>
</evidence>
<dbReference type="EMBL" id="BNAG01000005">
    <property type="protein sequence ID" value="GHE74904.1"/>
    <property type="molecule type" value="Genomic_DNA"/>
</dbReference>
<evidence type="ECO:0000313" key="6">
    <source>
        <dbReference type="EMBL" id="GHE74904.1"/>
    </source>
</evidence>
<keyword evidence="4" id="KW-0325">Glycoprotein</keyword>
<gene>
    <name evidence="6" type="ORF">GCM10011340_34620</name>
</gene>
<feature type="domain" description="Cadherin" evidence="5">
    <location>
        <begin position="824"/>
        <end position="937"/>
    </location>
</feature>
<dbReference type="InterPro" id="IPR015943">
    <property type="entry name" value="WD40/YVTN_repeat-like_dom_sf"/>
</dbReference>
<dbReference type="SUPFAM" id="SSF50998">
    <property type="entry name" value="Quinoprotein alcohol dehydrogenase-like"/>
    <property type="match status" value="1"/>
</dbReference>
<evidence type="ECO:0000256" key="3">
    <source>
        <dbReference type="ARBA" id="ARBA00022989"/>
    </source>
</evidence>
<keyword evidence="3" id="KW-1133">Transmembrane helix</keyword>